<gene>
    <name evidence="1" type="ORF">HZY91_06980</name>
</gene>
<dbReference type="EMBL" id="JACBXQ010000004">
    <property type="protein sequence ID" value="MBG9986637.1"/>
    <property type="molecule type" value="Genomic_DNA"/>
</dbReference>
<evidence type="ECO:0000313" key="1">
    <source>
        <dbReference type="EMBL" id="MBG9986637.1"/>
    </source>
</evidence>
<comment type="caution">
    <text evidence="1">The sequence shown here is derived from an EMBL/GenBank/DDBJ whole genome shotgun (WGS) entry which is preliminary data.</text>
</comment>
<proteinExistence type="predicted"/>
<protein>
    <submittedName>
        <fullName evidence="1">UPF0223 family protein</fullName>
    </submittedName>
</protein>
<keyword evidence="2" id="KW-1185">Reference proteome</keyword>
<name>A0ABS0LRH6_9LACT</name>
<dbReference type="Proteomes" id="UP000721415">
    <property type="component" value="Unassembled WGS sequence"/>
</dbReference>
<dbReference type="NCBIfam" id="NF003353">
    <property type="entry name" value="PRK04387.1"/>
    <property type="match status" value="1"/>
</dbReference>
<dbReference type="Gene3D" id="1.10.220.80">
    <property type="entry name" value="BH2638-like"/>
    <property type="match status" value="1"/>
</dbReference>
<dbReference type="Pfam" id="PF05256">
    <property type="entry name" value="UPF0223"/>
    <property type="match status" value="1"/>
</dbReference>
<dbReference type="SUPFAM" id="SSF158504">
    <property type="entry name" value="BH2638-like"/>
    <property type="match status" value="1"/>
</dbReference>
<dbReference type="RefSeq" id="WP_197115560.1">
    <property type="nucleotide sequence ID" value="NZ_JACBXQ010000004.1"/>
</dbReference>
<dbReference type="PIRSF" id="PIRSF037260">
    <property type="entry name" value="UPF0223"/>
    <property type="match status" value="1"/>
</dbReference>
<sequence>MSNYTYPIDYEAWSTIEIAQVVDFFAAIETAYEQGISNATFKDKYRTFKGIVTSKSEEKQLDRDFMAISGYSIYRTVQKAQTLKDSQVLTMP</sequence>
<organism evidence="1 2">
    <name type="scientific">Facklamia lactis</name>
    <dbReference type="NCBI Taxonomy" id="2749967"/>
    <lineage>
        <taxon>Bacteria</taxon>
        <taxon>Bacillati</taxon>
        <taxon>Bacillota</taxon>
        <taxon>Bacilli</taxon>
        <taxon>Lactobacillales</taxon>
        <taxon>Aerococcaceae</taxon>
        <taxon>Facklamia</taxon>
    </lineage>
</organism>
<reference evidence="1 2" key="1">
    <citation type="submission" date="2020-07" db="EMBL/GenBank/DDBJ databases">
        <title>Facklamia lactis sp. nov., isolated from raw milk.</title>
        <authorList>
            <person name="Doll E.V."/>
            <person name="Huptas C."/>
            <person name="Staib L."/>
            <person name="Wenning M."/>
            <person name="Scherer S."/>
        </authorList>
    </citation>
    <scope>NUCLEOTIDE SEQUENCE [LARGE SCALE GENOMIC DNA]</scope>
    <source>
        <strain evidence="1 2">DSM 111018</strain>
    </source>
</reference>
<evidence type="ECO:0000313" key="2">
    <source>
        <dbReference type="Proteomes" id="UP000721415"/>
    </source>
</evidence>
<dbReference type="InterPro" id="IPR007920">
    <property type="entry name" value="UPF0223"/>
</dbReference>
<accession>A0ABS0LRH6</accession>
<dbReference type="InterPro" id="IPR023324">
    <property type="entry name" value="BH2638-like_sf"/>
</dbReference>